<evidence type="ECO:0000313" key="3">
    <source>
        <dbReference type="WBParaSite" id="SSLN_0001665601-mRNA-1"/>
    </source>
</evidence>
<dbReference type="Proteomes" id="UP000275846">
    <property type="component" value="Unassembled WGS sequence"/>
</dbReference>
<dbReference type="EMBL" id="UYSU01040605">
    <property type="protein sequence ID" value="VDM02434.1"/>
    <property type="molecule type" value="Genomic_DNA"/>
</dbReference>
<dbReference type="STRING" id="70667.A0A183THV0"/>
<dbReference type="OrthoDB" id="10030815at2759"/>
<dbReference type="AlphaFoldDB" id="A0A183THV0"/>
<keyword evidence="2" id="KW-1185">Reference proteome</keyword>
<organism evidence="3">
    <name type="scientific">Schistocephalus solidus</name>
    <name type="common">Tapeworm</name>
    <dbReference type="NCBI Taxonomy" id="70667"/>
    <lineage>
        <taxon>Eukaryota</taxon>
        <taxon>Metazoa</taxon>
        <taxon>Spiralia</taxon>
        <taxon>Lophotrochozoa</taxon>
        <taxon>Platyhelminthes</taxon>
        <taxon>Cestoda</taxon>
        <taxon>Eucestoda</taxon>
        <taxon>Diphyllobothriidea</taxon>
        <taxon>Diphyllobothriidae</taxon>
        <taxon>Schistocephalus</taxon>
    </lineage>
</organism>
<reference evidence="1 2" key="2">
    <citation type="submission" date="2018-11" db="EMBL/GenBank/DDBJ databases">
        <authorList>
            <consortium name="Pathogen Informatics"/>
        </authorList>
    </citation>
    <scope>NUCLEOTIDE SEQUENCE [LARGE SCALE GENOMIC DNA]</scope>
    <source>
        <strain evidence="1 2">NST_G2</strain>
    </source>
</reference>
<evidence type="ECO:0000313" key="1">
    <source>
        <dbReference type="EMBL" id="VDM02434.1"/>
    </source>
</evidence>
<gene>
    <name evidence="1" type="ORF">SSLN_LOCUS16048</name>
</gene>
<sequence length="67" mass="7347">MTSSDAVKDKFYEELHALLATMPEADKLIVLDEFNARVGTDHVTWRGVLGPHGLAGLNDNGLLLLRT</sequence>
<dbReference type="WBParaSite" id="SSLN_0001665601-mRNA-1">
    <property type="protein sequence ID" value="SSLN_0001665601-mRNA-1"/>
    <property type="gene ID" value="SSLN_0001665601"/>
</dbReference>
<protein>
    <submittedName>
        <fullName evidence="3">Endo/exonuclease/phosphatase domain-containing protein</fullName>
    </submittedName>
</protein>
<name>A0A183THV0_SCHSO</name>
<reference evidence="3" key="1">
    <citation type="submission" date="2016-06" db="UniProtKB">
        <authorList>
            <consortium name="WormBaseParasite"/>
        </authorList>
    </citation>
    <scope>IDENTIFICATION</scope>
</reference>
<accession>A0A183THV0</accession>
<evidence type="ECO:0000313" key="2">
    <source>
        <dbReference type="Proteomes" id="UP000275846"/>
    </source>
</evidence>
<proteinExistence type="predicted"/>